<name>A0AAD6BV99_9EURO</name>
<organism evidence="1 2">
    <name type="scientific">Penicillium daleae</name>
    <dbReference type="NCBI Taxonomy" id="63821"/>
    <lineage>
        <taxon>Eukaryota</taxon>
        <taxon>Fungi</taxon>
        <taxon>Dikarya</taxon>
        <taxon>Ascomycota</taxon>
        <taxon>Pezizomycotina</taxon>
        <taxon>Eurotiomycetes</taxon>
        <taxon>Eurotiomycetidae</taxon>
        <taxon>Eurotiales</taxon>
        <taxon>Aspergillaceae</taxon>
        <taxon>Penicillium</taxon>
    </lineage>
</organism>
<reference evidence="1" key="1">
    <citation type="submission" date="2022-12" db="EMBL/GenBank/DDBJ databases">
        <authorList>
            <person name="Petersen C."/>
        </authorList>
    </citation>
    <scope>NUCLEOTIDE SEQUENCE</scope>
    <source>
        <strain evidence="1">IBT 16125</strain>
    </source>
</reference>
<sequence>MSPGSISFRWAAAAPQAARWTIGGQLFGPESRIAPDGHPRWSGSTDVCPDETLHGQEEEVRLGSPEYTGFT</sequence>
<evidence type="ECO:0000313" key="2">
    <source>
        <dbReference type="Proteomes" id="UP001213681"/>
    </source>
</evidence>
<evidence type="ECO:0000313" key="1">
    <source>
        <dbReference type="EMBL" id="KAJ5433459.1"/>
    </source>
</evidence>
<keyword evidence="2" id="KW-1185">Reference proteome</keyword>
<protein>
    <submittedName>
        <fullName evidence="1">Uncharacterized protein</fullName>
    </submittedName>
</protein>
<comment type="caution">
    <text evidence="1">The sequence shown here is derived from an EMBL/GenBank/DDBJ whole genome shotgun (WGS) entry which is preliminary data.</text>
</comment>
<dbReference type="Proteomes" id="UP001213681">
    <property type="component" value="Unassembled WGS sequence"/>
</dbReference>
<dbReference type="GeneID" id="81606239"/>
<dbReference type="AlphaFoldDB" id="A0AAD6BV99"/>
<dbReference type="EMBL" id="JAPVEA010000009">
    <property type="protein sequence ID" value="KAJ5433459.1"/>
    <property type="molecule type" value="Genomic_DNA"/>
</dbReference>
<gene>
    <name evidence="1" type="ORF">N7458_012615</name>
</gene>
<dbReference type="RefSeq" id="XP_056760750.1">
    <property type="nucleotide sequence ID" value="XM_056915996.1"/>
</dbReference>
<proteinExistence type="predicted"/>
<reference evidence="1" key="2">
    <citation type="journal article" date="2023" name="IMA Fungus">
        <title>Comparative genomic study of the Penicillium genus elucidates a diverse pangenome and 15 lateral gene transfer events.</title>
        <authorList>
            <person name="Petersen C."/>
            <person name="Sorensen T."/>
            <person name="Nielsen M.R."/>
            <person name="Sondergaard T.E."/>
            <person name="Sorensen J.L."/>
            <person name="Fitzpatrick D.A."/>
            <person name="Frisvad J.C."/>
            <person name="Nielsen K.L."/>
        </authorList>
    </citation>
    <scope>NUCLEOTIDE SEQUENCE</scope>
    <source>
        <strain evidence="1">IBT 16125</strain>
    </source>
</reference>
<accession>A0AAD6BV99</accession>